<evidence type="ECO:0000259" key="2">
    <source>
        <dbReference type="Pfam" id="PF19580"/>
    </source>
</evidence>
<feature type="domain" description="Endonuclease/exonuclease/phosphatase" evidence="2">
    <location>
        <begin position="555"/>
        <end position="693"/>
    </location>
</feature>
<evidence type="ECO:0000259" key="3">
    <source>
        <dbReference type="Pfam" id="PF19886"/>
    </source>
</evidence>
<feature type="domain" description="Endonuclease YhcR N-terminal" evidence="3">
    <location>
        <begin position="35"/>
        <end position="142"/>
    </location>
</feature>
<comment type="caution">
    <text evidence="4">The sequence shown here is derived from an EMBL/GenBank/DDBJ whole genome shotgun (WGS) entry which is preliminary data.</text>
</comment>
<evidence type="ECO:0000313" key="4">
    <source>
        <dbReference type="EMBL" id="MEI5908151.1"/>
    </source>
</evidence>
<feature type="non-terminal residue" evidence="4">
    <location>
        <position position="784"/>
    </location>
</feature>
<proteinExistence type="predicted"/>
<keyword evidence="5" id="KW-1185">Reference proteome</keyword>
<feature type="chain" id="PRO_5047338752" evidence="1">
    <location>
        <begin position="28"/>
        <end position="784"/>
    </location>
</feature>
<protein>
    <submittedName>
        <fullName evidence="4">DUF6359 domain-containing protein</fullName>
    </submittedName>
</protein>
<dbReference type="PANTHER" id="PTHR42834">
    <property type="entry name" value="ENDONUCLEASE/EXONUCLEASE/PHOSPHATASE FAMILY PROTEIN (AFU_ORTHOLOGUE AFUA_3G09210)"/>
    <property type="match status" value="1"/>
</dbReference>
<dbReference type="PROSITE" id="PS00785">
    <property type="entry name" value="5_NUCLEOTIDASE_1"/>
    <property type="match status" value="1"/>
</dbReference>
<dbReference type="SUPFAM" id="SSF56219">
    <property type="entry name" value="DNase I-like"/>
    <property type="match status" value="1"/>
</dbReference>
<name>A0ABU8HFK8_9BACI</name>
<dbReference type="Gene3D" id="3.60.21.10">
    <property type="match status" value="1"/>
</dbReference>
<evidence type="ECO:0000256" key="1">
    <source>
        <dbReference type="SAM" id="SignalP"/>
    </source>
</evidence>
<dbReference type="EMBL" id="JBBAXC010000011">
    <property type="protein sequence ID" value="MEI5908151.1"/>
    <property type="molecule type" value="Genomic_DNA"/>
</dbReference>
<dbReference type="PANTHER" id="PTHR42834:SF1">
    <property type="entry name" value="ENDONUCLEASE_EXONUCLEASE_PHOSPHATASE FAMILY PROTEIN (AFU_ORTHOLOGUE AFUA_3G09210)"/>
    <property type="match status" value="1"/>
</dbReference>
<dbReference type="RefSeq" id="WP_336587591.1">
    <property type="nucleotide sequence ID" value="NZ_JBBAXC010000011.1"/>
</dbReference>
<accession>A0ABU8HFK8</accession>
<dbReference type="CDD" id="cd04486">
    <property type="entry name" value="YhcR_OBF_like"/>
    <property type="match status" value="1"/>
</dbReference>
<dbReference type="Proteomes" id="UP001312865">
    <property type="component" value="Unassembled WGS sequence"/>
</dbReference>
<feature type="signal peptide" evidence="1">
    <location>
        <begin position="1"/>
        <end position="27"/>
    </location>
</feature>
<sequence length="784" mass="84691">MTKHMKKLLTVVTVMTLLVSYIVPLNAVTQASTIISVQEAIENNAGTATVKGYIVGYTNSGPSYDQEAPFGGDTNIAIADSADETDPSKILPVQLPSSPSELRAKFGLKANPDNIGKAVVITGNLQAYFGTPGLKSPTSVIFDGEEPSEPPVEEPFEGVEGLKIHDIQGEGHNSPYVDQNVAEVPGIVTHVVDSNNFYMQEQTPDDNPNTSEGILVYKPSHGVVSGDVVTVNGLVKEWILDGYSDRFDTDLAMTEINAKTVTKVSSGNPLPAAIVIGEDVIPPTEIIDNDAFGVFDPEEDGIDFYESLEGMLVSLESPSVTGPQKYGEIPVILEQVEGKAYTKEGAPLLTADNQNPEKMLLLLDDRDFVVKAGDTFDGTVTGVVSYTYTNYKILVDSSSLPSIQERPFTDDVTTIEKDDEKLTVVSYNIENFDADDTDKRDKIANSIVSNLNSPDIIGVVEMQDDSGQTDDGVVTAEGNYKALSDAIASFGGPTYAWTEIAPEDKVDGGAPGGNIRVGFLYNTERVELSEGTPGDATTAVGYENGSLTFNPGRVDPTNSAFDSSRKPLAAQFTFNGEDVIVVANHFNSKRGDQGLFGKNQPPTLGSVPKRQEIAQIINDFTADILAKNENANVVILGDLNDFEFSDSLQTLKGNVLTNLVEMLPQEERYTYTYQGNAQVLDHILVSNNLAANAEIDIININSPYMEEHGRASDHDPLLAQLDLSQTVQPEGPFNLSIMHTNDTHANVEMYPQLITAVEEQRAANENSLLLDAGDVFSGTLYFLE</sequence>
<reference evidence="4 5" key="1">
    <citation type="journal article" date="2018" name="J. Microbiol.">
        <title>Bacillus spongiae sp. nov., isolated from sponge of Jeju Island.</title>
        <authorList>
            <person name="Lee G.E."/>
            <person name="Im W.T."/>
            <person name="Park J.S."/>
        </authorList>
    </citation>
    <scope>NUCLEOTIDE SEQUENCE [LARGE SCALE GENOMIC DNA]</scope>
    <source>
        <strain evidence="4 5">135PIL107-10</strain>
    </source>
</reference>
<keyword evidence="1" id="KW-0732">Signal</keyword>
<dbReference type="InterPro" id="IPR036691">
    <property type="entry name" value="Endo/exonu/phosph_ase_sf"/>
</dbReference>
<dbReference type="Pfam" id="PF19886">
    <property type="entry name" value="DUF6359"/>
    <property type="match status" value="1"/>
</dbReference>
<dbReference type="InterPro" id="IPR029052">
    <property type="entry name" value="Metallo-depent_PP-like"/>
</dbReference>
<organism evidence="4 5">
    <name type="scientific">Bacillus spongiae</name>
    <dbReference type="NCBI Taxonomy" id="2683610"/>
    <lineage>
        <taxon>Bacteria</taxon>
        <taxon>Bacillati</taxon>
        <taxon>Bacillota</taxon>
        <taxon>Bacilli</taxon>
        <taxon>Bacillales</taxon>
        <taxon>Bacillaceae</taxon>
        <taxon>Bacillus</taxon>
    </lineage>
</organism>
<dbReference type="Gene3D" id="3.60.10.10">
    <property type="entry name" value="Endonuclease/exonuclease/phosphatase"/>
    <property type="match status" value="1"/>
</dbReference>
<dbReference type="InterPro" id="IPR006146">
    <property type="entry name" value="5'-Nucleotdase_CS"/>
</dbReference>
<dbReference type="SUPFAM" id="SSF56300">
    <property type="entry name" value="Metallo-dependent phosphatases"/>
    <property type="match status" value="1"/>
</dbReference>
<gene>
    <name evidence="4" type="ORF">WAK64_13915</name>
</gene>
<dbReference type="Pfam" id="PF19580">
    <property type="entry name" value="Exo_endo_phos_3"/>
    <property type="match status" value="1"/>
</dbReference>
<evidence type="ECO:0000313" key="5">
    <source>
        <dbReference type="Proteomes" id="UP001312865"/>
    </source>
</evidence>
<dbReference type="InterPro" id="IPR005135">
    <property type="entry name" value="Endo/exonuclease/phosphatase"/>
</dbReference>
<dbReference type="InterPro" id="IPR045939">
    <property type="entry name" value="YhcR_N"/>
</dbReference>